<dbReference type="AlphaFoldDB" id="A0A1I9G6A1"/>
<organism evidence="1">
    <name type="scientific">Brugia malayi</name>
    <name type="common">Filarial nematode worm</name>
    <dbReference type="NCBI Taxonomy" id="6279"/>
    <lineage>
        <taxon>Eukaryota</taxon>
        <taxon>Metazoa</taxon>
        <taxon>Ecdysozoa</taxon>
        <taxon>Nematoda</taxon>
        <taxon>Chromadorea</taxon>
        <taxon>Rhabditida</taxon>
        <taxon>Spirurina</taxon>
        <taxon>Spiruromorpha</taxon>
        <taxon>Filarioidea</taxon>
        <taxon>Onchocercidae</taxon>
        <taxon>Brugia</taxon>
    </lineage>
</organism>
<reference evidence="1" key="2">
    <citation type="submission" date="2012-12" db="EMBL/GenBank/DDBJ databases">
        <authorList>
            <consortium name="WormBase Consortium"/>
            <person name="Ghedin E."/>
            <person name="Paulini M."/>
        </authorList>
    </citation>
    <scope>NUCLEOTIDE SEQUENCE</scope>
    <source>
        <strain evidence="1">FR3</strain>
    </source>
</reference>
<proteinExistence type="predicted"/>
<name>A0A1I9G6A1_BRUMA</name>
<accession>A0A1I9G6A1</accession>
<reference evidence="1" key="1">
    <citation type="journal article" date="2007" name="Science">
        <title>Draft genome of the filarial nematode parasite Brugia malayi.</title>
        <authorList>
            <person name="Ghedin E."/>
            <person name="Wang S."/>
            <person name="Spiro D."/>
            <person name="Caler E."/>
            <person name="Zhao Q."/>
            <person name="Crabtree J."/>
            <person name="Allen J.E."/>
            <person name="Delcher A.L."/>
            <person name="Guiliano D.B."/>
            <person name="Miranda-Saavedra D."/>
            <person name="Angiuoli S.V."/>
            <person name="Creasy T."/>
            <person name="Amedeo P."/>
            <person name="Haas B."/>
            <person name="El-Sayed N.M."/>
            <person name="Wortman J.R."/>
            <person name="Feldblyum T."/>
            <person name="Tallon L."/>
            <person name="Schatz M."/>
            <person name="Shumway M."/>
            <person name="Koo H."/>
            <person name="Salzberg S.L."/>
            <person name="Schobel S."/>
            <person name="Pertea M."/>
            <person name="Pop M."/>
            <person name="White O."/>
            <person name="Barton G.J."/>
            <person name="Carlow C.K."/>
            <person name="Crawford M.J."/>
            <person name="Daub J."/>
            <person name="Dimmic M.W."/>
            <person name="Estes C.F."/>
            <person name="Foster J.M."/>
            <person name="Ganatra M."/>
            <person name="Gregory W.F."/>
            <person name="Johnson N.M."/>
            <person name="Jin J."/>
            <person name="Komuniecki R."/>
            <person name="Korf I."/>
            <person name="Kumar S."/>
            <person name="Laney S."/>
            <person name="Li B.W."/>
            <person name="Li W."/>
            <person name="Lindblom T.H."/>
            <person name="Lustigman S."/>
            <person name="Ma D."/>
            <person name="Maina C.V."/>
            <person name="Martin D.M."/>
            <person name="McCarter J.P."/>
            <person name="McReynolds L."/>
            <person name="Mitreva M."/>
            <person name="Nutman T.B."/>
            <person name="Parkinson J."/>
            <person name="Peregrin-Alvarez J.M."/>
            <person name="Poole C."/>
            <person name="Ren Q."/>
            <person name="Saunders L."/>
            <person name="Sluder A.E."/>
            <person name="Smith K."/>
            <person name="Stanke M."/>
            <person name="Unnasch T.R."/>
            <person name="Ware J."/>
            <person name="Wei A.D."/>
            <person name="Weil G."/>
            <person name="Williams D.J."/>
            <person name="Zhang Y."/>
            <person name="Williams S.A."/>
            <person name="Fraser-Liggett C."/>
            <person name="Slatko B."/>
            <person name="Blaxter M.L."/>
            <person name="Scott A.L."/>
        </authorList>
    </citation>
    <scope>NUCLEOTIDE SEQUENCE</scope>
    <source>
        <strain evidence="1">FR3</strain>
    </source>
</reference>
<evidence type="ECO:0000313" key="1">
    <source>
        <dbReference type="EMBL" id="CDQ02778.1"/>
    </source>
</evidence>
<protein>
    <submittedName>
        <fullName evidence="1">Bm13643</fullName>
    </submittedName>
</protein>
<dbReference type="EMBL" id="LN857024">
    <property type="protein sequence ID" value="CDQ02778.1"/>
    <property type="molecule type" value="Genomic_DNA"/>
</dbReference>
<sequence length="60" mass="7006">MAVCDMKVMDTLNLFYNLSMRFQLAVVNHVYLQMTFPSSLSVFMQNILCRQVKTETIIEV</sequence>
<gene>
    <name evidence="1" type="primary">Bm13643</name>
    <name evidence="1" type="ORF">BM_Bm13643</name>
</gene>